<feature type="region of interest" description="Disordered" evidence="1">
    <location>
        <begin position="285"/>
        <end position="328"/>
    </location>
</feature>
<feature type="domain" description="HTH APSES-type" evidence="2">
    <location>
        <begin position="36"/>
        <end position="152"/>
    </location>
</feature>
<evidence type="ECO:0000313" key="4">
    <source>
        <dbReference type="Proteomes" id="UP000054007"/>
    </source>
</evidence>
<dbReference type="EMBL" id="KN880602">
    <property type="protein sequence ID" value="KIY65167.1"/>
    <property type="molecule type" value="Genomic_DNA"/>
</dbReference>
<sequence>MTSTTRPAFPAGNPYLERLVRAEPRPQVKFQILNCQGQDILVGRMKIDTPSSSGHAFILRRFDTGAISATTMFRAAFPAATESEEKGELQYIKEVFDTTGCNGSSREPHITRLAGTWLPPDSAVELAEDYLMKELIIDLGAAEPSPQGNYRRSGRSGGNTASPASAPEPAATKQEASPVKPPSKRRRQESPVQRAASPAPTPTRRSARSAQTPPPRYSSVPRSIARTPKTPKPVSRKEEATPPRSDNTAVDEEPAGMLDEMHHEMYMEDMAQNKEILNNLKARQSELKAEQDMESSDSVEGPVPVAAKRSYDEVDPPLRFEPKPAGPNEIRVIASNSRLRGKGPIRQAVWGSLLLAAAVGVGQMANWWF</sequence>
<dbReference type="InterPro" id="IPR003163">
    <property type="entry name" value="Tscrpt_reg_HTH_APSES-type"/>
</dbReference>
<dbReference type="PANTHER" id="PTHR38044">
    <property type="entry name" value="BOUQUET FORMATION PROTEIN 4"/>
    <property type="match status" value="1"/>
</dbReference>
<dbReference type="GO" id="GO:0044820">
    <property type="term" value="P:mitotic telomere tethering at nuclear periphery"/>
    <property type="evidence" value="ECO:0007669"/>
    <property type="project" value="TreeGrafter"/>
</dbReference>
<dbReference type="OrthoDB" id="5346159at2759"/>
<dbReference type="PANTHER" id="PTHR38044:SF1">
    <property type="entry name" value="BOUQUET FORMATION PROTEIN 4"/>
    <property type="match status" value="1"/>
</dbReference>
<evidence type="ECO:0000259" key="2">
    <source>
        <dbReference type="PROSITE" id="PS51299"/>
    </source>
</evidence>
<dbReference type="Proteomes" id="UP000054007">
    <property type="component" value="Unassembled WGS sequence"/>
</dbReference>
<name>A0A0D7B3T2_9AGAR</name>
<organism evidence="3 4">
    <name type="scientific">Cylindrobasidium torrendii FP15055 ss-10</name>
    <dbReference type="NCBI Taxonomy" id="1314674"/>
    <lineage>
        <taxon>Eukaryota</taxon>
        <taxon>Fungi</taxon>
        <taxon>Dikarya</taxon>
        <taxon>Basidiomycota</taxon>
        <taxon>Agaricomycotina</taxon>
        <taxon>Agaricomycetes</taxon>
        <taxon>Agaricomycetidae</taxon>
        <taxon>Agaricales</taxon>
        <taxon>Marasmiineae</taxon>
        <taxon>Physalacriaceae</taxon>
        <taxon>Cylindrobasidium</taxon>
    </lineage>
</organism>
<dbReference type="SUPFAM" id="SSF54616">
    <property type="entry name" value="DNA-binding domain of Mlu1-box binding protein MBP1"/>
    <property type="match status" value="1"/>
</dbReference>
<accession>A0A0D7B3T2</accession>
<proteinExistence type="predicted"/>
<dbReference type="PROSITE" id="PS51299">
    <property type="entry name" value="HTH_APSES"/>
    <property type="match status" value="1"/>
</dbReference>
<reference evidence="3 4" key="1">
    <citation type="journal article" date="2015" name="Fungal Genet. Biol.">
        <title>Evolution of novel wood decay mechanisms in Agaricales revealed by the genome sequences of Fistulina hepatica and Cylindrobasidium torrendii.</title>
        <authorList>
            <person name="Floudas D."/>
            <person name="Held B.W."/>
            <person name="Riley R."/>
            <person name="Nagy L.G."/>
            <person name="Koehler G."/>
            <person name="Ransdell A.S."/>
            <person name="Younus H."/>
            <person name="Chow J."/>
            <person name="Chiniquy J."/>
            <person name="Lipzen A."/>
            <person name="Tritt A."/>
            <person name="Sun H."/>
            <person name="Haridas S."/>
            <person name="LaButti K."/>
            <person name="Ohm R.A."/>
            <person name="Kues U."/>
            <person name="Blanchette R.A."/>
            <person name="Grigoriev I.V."/>
            <person name="Minto R.E."/>
            <person name="Hibbett D.S."/>
        </authorList>
    </citation>
    <scope>NUCLEOTIDE SEQUENCE [LARGE SCALE GENOMIC DNA]</scope>
    <source>
        <strain evidence="3 4">FP15055 ss-10</strain>
    </source>
</reference>
<protein>
    <recommendedName>
        <fullName evidence="2">HTH APSES-type domain-containing protein</fullName>
    </recommendedName>
</protein>
<dbReference type="GO" id="GO:0003677">
    <property type="term" value="F:DNA binding"/>
    <property type="evidence" value="ECO:0007669"/>
    <property type="project" value="InterPro"/>
</dbReference>
<dbReference type="GO" id="GO:1990862">
    <property type="term" value="C:nuclear membrane complex Bqt3-Bqt4"/>
    <property type="evidence" value="ECO:0007669"/>
    <property type="project" value="InterPro"/>
</dbReference>
<dbReference type="InterPro" id="IPR037548">
    <property type="entry name" value="Bqt4"/>
</dbReference>
<dbReference type="AlphaFoldDB" id="A0A0D7B3T2"/>
<dbReference type="InterPro" id="IPR036887">
    <property type="entry name" value="HTH_APSES_sf"/>
</dbReference>
<feature type="compositionally biased region" description="Basic and acidic residues" evidence="1">
    <location>
        <begin position="309"/>
        <end position="322"/>
    </location>
</feature>
<evidence type="ECO:0000313" key="3">
    <source>
        <dbReference type="EMBL" id="KIY65167.1"/>
    </source>
</evidence>
<keyword evidence="4" id="KW-1185">Reference proteome</keyword>
<dbReference type="STRING" id="1314674.A0A0D7B3T2"/>
<dbReference type="GO" id="GO:0070197">
    <property type="term" value="P:meiotic attachment of telomere to nuclear envelope"/>
    <property type="evidence" value="ECO:0007669"/>
    <property type="project" value="InterPro"/>
</dbReference>
<feature type="region of interest" description="Disordered" evidence="1">
    <location>
        <begin position="142"/>
        <end position="254"/>
    </location>
</feature>
<feature type="compositionally biased region" description="Low complexity" evidence="1">
    <location>
        <begin position="161"/>
        <end position="171"/>
    </location>
</feature>
<gene>
    <name evidence="3" type="ORF">CYLTODRAFT_379848</name>
</gene>
<evidence type="ECO:0000256" key="1">
    <source>
        <dbReference type="SAM" id="MobiDB-lite"/>
    </source>
</evidence>